<dbReference type="GO" id="GO:0030968">
    <property type="term" value="P:endoplasmic reticulum unfolded protein response"/>
    <property type="evidence" value="ECO:0007669"/>
    <property type="project" value="TreeGrafter"/>
</dbReference>
<dbReference type="Proteomes" id="UP001215712">
    <property type="component" value="Unassembled WGS sequence"/>
</dbReference>
<feature type="chain" id="PRO_5042208311" evidence="2">
    <location>
        <begin position="16"/>
        <end position="459"/>
    </location>
</feature>
<feature type="signal peptide" evidence="2">
    <location>
        <begin position="1"/>
        <end position="15"/>
    </location>
</feature>
<feature type="compositionally biased region" description="Polar residues" evidence="1">
    <location>
        <begin position="65"/>
        <end position="82"/>
    </location>
</feature>
<comment type="caution">
    <text evidence="3">The sequence shown here is derived from an EMBL/GenBank/DDBJ whole genome shotgun (WGS) entry which is preliminary data.</text>
</comment>
<evidence type="ECO:0000256" key="2">
    <source>
        <dbReference type="SAM" id="SignalP"/>
    </source>
</evidence>
<feature type="compositionally biased region" description="Basic and acidic residues" evidence="1">
    <location>
        <begin position="428"/>
        <end position="443"/>
    </location>
</feature>
<proteinExistence type="predicted"/>
<protein>
    <submittedName>
        <fullName evidence="3">Uncharacterized protein</fullName>
    </submittedName>
</protein>
<accession>A0AAD6HBZ7</accession>
<sequence>MTIHLLLLTRSPVTTLNVPTTTVHYPSRQPYRFRSTNTNPLTRRSLFDSDEARTFTNALEHDFVNGNNDGDQSSNPTSNLRNQMYPGSIPSVNNVRDPSAQDNWGSNTAHTLDAHLQRLSNQLRIAQAAMANSARIADEARAHIVTDYLRTQNTTQTTREFRYPNEPIRSNPFINSSLTDPATLILTRDGPLPQDPAAYTVTAPNGSRYLTLPPGSGRLRPSVPGSLTIFRGPNHPAGHMETPNVGSTGQAPPPAGPNGPAARGQQNHAGVPQNVVRQELVNQPRPRIQAVDGDAGGALRRIWLFIRLYFFIYMITEPGTWTRTVFVTMAVVVALAWSSDVTRQVYGMMVGPIQRHIERLALAGGPGEQPVAATAENGNNQPAPAENAPDDIWQYLWRAERSLVLLLASLVPGIGERQVQARNAAEAEAERQRQERERERESQQQEEGVPAPDGNRAQT</sequence>
<dbReference type="PANTHER" id="PTHR12943:SF27">
    <property type="entry name" value="HOMOCYSTEINE-INDUCED ENDOPLASMIC RETICULUM PROTEIN, ISOFORM A"/>
    <property type="match status" value="1"/>
</dbReference>
<evidence type="ECO:0000256" key="1">
    <source>
        <dbReference type="SAM" id="MobiDB-lite"/>
    </source>
</evidence>
<reference evidence="3" key="2">
    <citation type="submission" date="2023-01" db="EMBL/GenBank/DDBJ databases">
        <authorList>
            <person name="Petersen C."/>
        </authorList>
    </citation>
    <scope>NUCLEOTIDE SEQUENCE</scope>
    <source>
        <strain evidence="3">IBT 17514</strain>
    </source>
</reference>
<name>A0AAD6HBZ7_9EURO</name>
<feature type="region of interest" description="Disordered" evidence="1">
    <location>
        <begin position="418"/>
        <end position="459"/>
    </location>
</feature>
<gene>
    <name evidence="3" type="ORF">N7493_011221</name>
</gene>
<evidence type="ECO:0000313" key="3">
    <source>
        <dbReference type="EMBL" id="KAJ5704083.1"/>
    </source>
</evidence>
<feature type="compositionally biased region" description="Polar residues" evidence="1">
    <location>
        <begin position="90"/>
        <end position="100"/>
    </location>
</feature>
<feature type="region of interest" description="Disordered" evidence="1">
    <location>
        <begin position="61"/>
        <end position="100"/>
    </location>
</feature>
<keyword evidence="4" id="KW-1185">Reference proteome</keyword>
<dbReference type="InterPro" id="IPR039751">
    <property type="entry name" value="HERPUD1/2"/>
</dbReference>
<organism evidence="3 4">
    <name type="scientific">Penicillium malachiteum</name>
    <dbReference type="NCBI Taxonomy" id="1324776"/>
    <lineage>
        <taxon>Eukaryota</taxon>
        <taxon>Fungi</taxon>
        <taxon>Dikarya</taxon>
        <taxon>Ascomycota</taxon>
        <taxon>Pezizomycotina</taxon>
        <taxon>Eurotiomycetes</taxon>
        <taxon>Eurotiomycetidae</taxon>
        <taxon>Eurotiales</taxon>
        <taxon>Aspergillaceae</taxon>
        <taxon>Penicillium</taxon>
    </lineage>
</organism>
<evidence type="ECO:0000313" key="4">
    <source>
        <dbReference type="Proteomes" id="UP001215712"/>
    </source>
</evidence>
<keyword evidence="2" id="KW-0732">Signal</keyword>
<reference evidence="3" key="1">
    <citation type="journal article" date="2023" name="IMA Fungus">
        <title>Comparative genomic study of the Penicillium genus elucidates a diverse pangenome and 15 lateral gene transfer events.</title>
        <authorList>
            <person name="Petersen C."/>
            <person name="Sorensen T."/>
            <person name="Nielsen M.R."/>
            <person name="Sondergaard T.E."/>
            <person name="Sorensen J.L."/>
            <person name="Fitzpatrick D.A."/>
            <person name="Frisvad J.C."/>
            <person name="Nielsen K.L."/>
        </authorList>
    </citation>
    <scope>NUCLEOTIDE SEQUENCE</scope>
    <source>
        <strain evidence="3">IBT 17514</strain>
    </source>
</reference>
<feature type="region of interest" description="Disordered" evidence="1">
    <location>
        <begin position="367"/>
        <end position="386"/>
    </location>
</feature>
<feature type="region of interest" description="Disordered" evidence="1">
    <location>
        <begin position="233"/>
        <end position="268"/>
    </location>
</feature>
<dbReference type="EMBL" id="JAQJAN010000020">
    <property type="protein sequence ID" value="KAJ5704083.1"/>
    <property type="molecule type" value="Genomic_DNA"/>
</dbReference>
<dbReference type="AlphaFoldDB" id="A0AAD6HBZ7"/>
<dbReference type="PANTHER" id="PTHR12943">
    <property type="entry name" value="HOMOCYSTEINE-RESPONSIVE ENDOPLASMIC RETICULUM-RESIDENT UNIQUITIN-LIKE DOMAIN HERPUD PROTEIN FAMILY MEMBER"/>
    <property type="match status" value="1"/>
</dbReference>